<reference evidence="2 3" key="1">
    <citation type="submission" date="2018-06" db="EMBL/GenBank/DDBJ databases">
        <title>A transcriptomic atlas of mushroom development highlights an independent origin of complex multicellularity.</title>
        <authorList>
            <consortium name="DOE Joint Genome Institute"/>
            <person name="Krizsan K."/>
            <person name="Almasi E."/>
            <person name="Merenyi Z."/>
            <person name="Sahu N."/>
            <person name="Viragh M."/>
            <person name="Koszo T."/>
            <person name="Mondo S."/>
            <person name="Kiss B."/>
            <person name="Balint B."/>
            <person name="Kues U."/>
            <person name="Barry K."/>
            <person name="Hegedus J.C."/>
            <person name="Henrissat B."/>
            <person name="Johnson J."/>
            <person name="Lipzen A."/>
            <person name="Ohm R."/>
            <person name="Nagy I."/>
            <person name="Pangilinan J."/>
            <person name="Yan J."/>
            <person name="Xiong Y."/>
            <person name="Grigoriev I.V."/>
            <person name="Hibbett D.S."/>
            <person name="Nagy L.G."/>
        </authorList>
    </citation>
    <scope>NUCLEOTIDE SEQUENCE [LARGE SCALE GENOMIC DNA]</scope>
    <source>
        <strain evidence="2 3">SZMC22713</strain>
    </source>
</reference>
<proteinExistence type="predicted"/>
<evidence type="ECO:0008006" key="4">
    <source>
        <dbReference type="Google" id="ProtNLM"/>
    </source>
</evidence>
<accession>A0A4Y7PNL1</accession>
<dbReference type="PANTHER" id="PTHR34605">
    <property type="entry name" value="PHAGE_INTEGRASE DOMAIN-CONTAINING PROTEIN"/>
    <property type="match status" value="1"/>
</dbReference>
<dbReference type="InterPro" id="IPR013762">
    <property type="entry name" value="Integrase-like_cat_sf"/>
</dbReference>
<evidence type="ECO:0000256" key="1">
    <source>
        <dbReference type="ARBA" id="ARBA00023172"/>
    </source>
</evidence>
<feature type="non-terminal residue" evidence="2">
    <location>
        <position position="1"/>
    </location>
</feature>
<gene>
    <name evidence="2" type="ORF">BD410DRAFT_700292</name>
</gene>
<dbReference type="PANTHER" id="PTHR34605:SF3">
    <property type="entry name" value="P CELL-TYPE AGGLUTINATION PROTEIN MAP4-LIKE-RELATED"/>
    <property type="match status" value="1"/>
</dbReference>
<evidence type="ECO:0000313" key="2">
    <source>
        <dbReference type="EMBL" id="TDL16581.1"/>
    </source>
</evidence>
<organism evidence="2 3">
    <name type="scientific">Rickenella mellea</name>
    <dbReference type="NCBI Taxonomy" id="50990"/>
    <lineage>
        <taxon>Eukaryota</taxon>
        <taxon>Fungi</taxon>
        <taxon>Dikarya</taxon>
        <taxon>Basidiomycota</taxon>
        <taxon>Agaricomycotina</taxon>
        <taxon>Agaricomycetes</taxon>
        <taxon>Hymenochaetales</taxon>
        <taxon>Rickenellaceae</taxon>
        <taxon>Rickenella</taxon>
    </lineage>
</organism>
<dbReference type="VEuPathDB" id="FungiDB:BD410DRAFT_700292"/>
<sequence>LHDFPIHPTLDTFSFFTVFMCHHIEPRSVGSYLSGICNQLEPYFPEVRKIRNSRLVSQTLAGCKRLRSKAIVRKQPLTTVDLDLLVDTYHTSLMYDDVLFLAMILQGFVTLIRLGEMTWPDNPSLQSWRRVPMRTSLFITATHISYVLPAHKADRYYEGSKLLVQHNNTKHDPYHPFLRYLLFRDKRFPANPELWLREDGSVPLRSWFLRRLGLHFPNNISGHSIRSGGATALAQAGVPDDRIQ</sequence>
<dbReference type="Gene3D" id="1.10.443.10">
    <property type="entry name" value="Intergrase catalytic core"/>
    <property type="match status" value="1"/>
</dbReference>
<dbReference type="InterPro" id="IPR011010">
    <property type="entry name" value="DNA_brk_join_enz"/>
</dbReference>
<dbReference type="GO" id="GO:0006310">
    <property type="term" value="P:DNA recombination"/>
    <property type="evidence" value="ECO:0007669"/>
    <property type="project" value="UniProtKB-KW"/>
</dbReference>
<dbReference type="OrthoDB" id="5598396at2759"/>
<protein>
    <recommendedName>
        <fullName evidence="4">DNA breaking-rejoining enzyme</fullName>
    </recommendedName>
</protein>
<dbReference type="GO" id="GO:0003677">
    <property type="term" value="F:DNA binding"/>
    <property type="evidence" value="ECO:0007669"/>
    <property type="project" value="InterPro"/>
</dbReference>
<dbReference type="EMBL" id="ML170240">
    <property type="protein sequence ID" value="TDL16581.1"/>
    <property type="molecule type" value="Genomic_DNA"/>
</dbReference>
<evidence type="ECO:0000313" key="3">
    <source>
        <dbReference type="Proteomes" id="UP000294933"/>
    </source>
</evidence>
<dbReference type="GO" id="GO:0015074">
    <property type="term" value="P:DNA integration"/>
    <property type="evidence" value="ECO:0007669"/>
    <property type="project" value="InterPro"/>
</dbReference>
<name>A0A4Y7PNL1_9AGAM</name>
<feature type="non-terminal residue" evidence="2">
    <location>
        <position position="244"/>
    </location>
</feature>
<keyword evidence="1" id="KW-0233">DNA recombination</keyword>
<dbReference type="Proteomes" id="UP000294933">
    <property type="component" value="Unassembled WGS sequence"/>
</dbReference>
<dbReference type="InterPro" id="IPR052925">
    <property type="entry name" value="Phage_Integrase-like_Recomb"/>
</dbReference>
<dbReference type="AlphaFoldDB" id="A0A4Y7PNL1"/>
<dbReference type="SUPFAM" id="SSF56349">
    <property type="entry name" value="DNA breaking-rejoining enzymes"/>
    <property type="match status" value="1"/>
</dbReference>
<dbReference type="STRING" id="50990.A0A4Y7PNL1"/>
<keyword evidence="3" id="KW-1185">Reference proteome</keyword>